<evidence type="ECO:0000256" key="1">
    <source>
        <dbReference type="SAM" id="SignalP"/>
    </source>
</evidence>
<evidence type="ECO:0008006" key="4">
    <source>
        <dbReference type="Google" id="ProtNLM"/>
    </source>
</evidence>
<dbReference type="EMBL" id="BNAF01000008">
    <property type="protein sequence ID" value="GHE38809.1"/>
    <property type="molecule type" value="Genomic_DNA"/>
</dbReference>
<dbReference type="Proteomes" id="UP000620550">
    <property type="component" value="Unassembled WGS sequence"/>
</dbReference>
<keyword evidence="1" id="KW-0732">Signal</keyword>
<feature type="signal peptide" evidence="1">
    <location>
        <begin position="1"/>
        <end position="19"/>
    </location>
</feature>
<gene>
    <name evidence="2" type="ORF">GCM10017764_22460</name>
</gene>
<sequence length="282" mass="31242">MKKRFLALLTAGIIFVSLAETQAQVKLPQASSSTKIEQGLGIKKVTLIYQRPNTNGRAIFGALEPYDQVWRTGANNIPSITFEEEVSIAGNKVPAGTYGIFTIPKKTGDWTIILSKNANQWGAYQYKQEEDFLRFAAKAKKLNDKVETFTMTFENVTPKGADLSLAWENTKVTFPIAVDQSKEILASIDEAMKGEKKPYFQAAQYYFNNNLDINQALAWANEADKGNTKAPHIKYWKAQIQLKAGDKAGAIKTATEGMEMAKAANNAEYVKLNTQVITAAKK</sequence>
<name>A0ABQ3HVI1_9SPHI</name>
<evidence type="ECO:0000313" key="3">
    <source>
        <dbReference type="Proteomes" id="UP000620550"/>
    </source>
</evidence>
<protein>
    <recommendedName>
        <fullName evidence="4">DUF2911 domain-containing protein</fullName>
    </recommendedName>
</protein>
<accession>A0ABQ3HVI1</accession>
<dbReference type="RefSeq" id="WP_189626762.1">
    <property type="nucleotide sequence ID" value="NZ_BNAF01000008.1"/>
</dbReference>
<proteinExistence type="predicted"/>
<evidence type="ECO:0000313" key="2">
    <source>
        <dbReference type="EMBL" id="GHE38809.1"/>
    </source>
</evidence>
<reference evidence="3" key="1">
    <citation type="journal article" date="2019" name="Int. J. Syst. Evol. Microbiol.">
        <title>The Global Catalogue of Microorganisms (GCM) 10K type strain sequencing project: providing services to taxonomists for standard genome sequencing and annotation.</title>
        <authorList>
            <consortium name="The Broad Institute Genomics Platform"/>
            <consortium name="The Broad Institute Genome Sequencing Center for Infectious Disease"/>
            <person name="Wu L."/>
            <person name="Ma J."/>
        </authorList>
    </citation>
    <scope>NUCLEOTIDE SEQUENCE [LARGE SCALE GENOMIC DNA]</scope>
    <source>
        <strain evidence="3">CGMCC 1.12966</strain>
    </source>
</reference>
<dbReference type="Pfam" id="PF11138">
    <property type="entry name" value="DUF2911"/>
    <property type="match status" value="1"/>
</dbReference>
<organism evidence="2 3">
    <name type="scientific">Sphingobacterium griseoflavum</name>
    <dbReference type="NCBI Taxonomy" id="1474952"/>
    <lineage>
        <taxon>Bacteria</taxon>
        <taxon>Pseudomonadati</taxon>
        <taxon>Bacteroidota</taxon>
        <taxon>Sphingobacteriia</taxon>
        <taxon>Sphingobacteriales</taxon>
        <taxon>Sphingobacteriaceae</taxon>
        <taxon>Sphingobacterium</taxon>
    </lineage>
</organism>
<keyword evidence="3" id="KW-1185">Reference proteome</keyword>
<feature type="chain" id="PRO_5045990081" description="DUF2911 domain-containing protein" evidence="1">
    <location>
        <begin position="20"/>
        <end position="282"/>
    </location>
</feature>
<comment type="caution">
    <text evidence="2">The sequence shown here is derived from an EMBL/GenBank/DDBJ whole genome shotgun (WGS) entry which is preliminary data.</text>
</comment>
<dbReference type="InterPro" id="IPR021314">
    <property type="entry name" value="DUF2911"/>
</dbReference>